<dbReference type="OrthoDB" id="7933613at2"/>
<feature type="signal peptide" evidence="1">
    <location>
        <begin position="1"/>
        <end position="25"/>
    </location>
</feature>
<accession>N0B5M2</accession>
<dbReference type="Proteomes" id="UP000005952">
    <property type="component" value="Chromosome"/>
</dbReference>
<evidence type="ECO:0000313" key="3">
    <source>
        <dbReference type="Proteomes" id="UP000005952"/>
    </source>
</evidence>
<dbReference type="STRING" id="670307.HYPDE_33253"/>
<dbReference type="HOGENOM" id="CLU_1989588_0_0_5"/>
<dbReference type="KEGG" id="hdt:HYPDE_33253"/>
<reference evidence="2 3" key="1">
    <citation type="journal article" date="2013" name="Genome Announc.">
        <title>Genome sequences for three denitrifying bacterial strains isolated from a uranium- and nitrate-contaminated subsurface environment.</title>
        <authorList>
            <person name="Venkatramanan R."/>
            <person name="Prakash O."/>
            <person name="Woyke T."/>
            <person name="Chain P."/>
            <person name="Goodwin L.A."/>
            <person name="Watson D."/>
            <person name="Brooks S."/>
            <person name="Kostka J.E."/>
            <person name="Green S.J."/>
        </authorList>
    </citation>
    <scope>NUCLEOTIDE SEQUENCE [LARGE SCALE GENOMIC DNA]</scope>
    <source>
        <strain evidence="2 3">1NES1</strain>
    </source>
</reference>
<dbReference type="AlphaFoldDB" id="N0B5M2"/>
<organism evidence="2 3">
    <name type="scientific">Hyphomicrobium denitrificans 1NES1</name>
    <dbReference type="NCBI Taxonomy" id="670307"/>
    <lineage>
        <taxon>Bacteria</taxon>
        <taxon>Pseudomonadati</taxon>
        <taxon>Pseudomonadota</taxon>
        <taxon>Alphaproteobacteria</taxon>
        <taxon>Hyphomicrobiales</taxon>
        <taxon>Hyphomicrobiaceae</taxon>
        <taxon>Hyphomicrobium</taxon>
    </lineage>
</organism>
<name>N0B5M2_9HYPH</name>
<dbReference type="RefSeq" id="WP_015598348.1">
    <property type="nucleotide sequence ID" value="NC_021172.1"/>
</dbReference>
<sequence>MFGNRMCIIALSAASAIIGSASATAGRLDGNWSMVAETTRGHCGVIAVGLAISGSRISSTGGSFAFYPIRLGGRVSGSGRARMKAIAGPRIAHGSGRFSYLHGSGTWSGRGPSGLCSGVWSANRS</sequence>
<keyword evidence="3" id="KW-1185">Reference proteome</keyword>
<proteinExistence type="predicted"/>
<keyword evidence="1" id="KW-0732">Signal</keyword>
<evidence type="ECO:0000313" key="2">
    <source>
        <dbReference type="EMBL" id="AGK58323.1"/>
    </source>
</evidence>
<dbReference type="EMBL" id="CP005587">
    <property type="protein sequence ID" value="AGK58323.1"/>
    <property type="molecule type" value="Genomic_DNA"/>
</dbReference>
<feature type="chain" id="PRO_5004105362" evidence="1">
    <location>
        <begin position="26"/>
        <end position="125"/>
    </location>
</feature>
<protein>
    <submittedName>
        <fullName evidence="2">Uncharacterized protein</fullName>
    </submittedName>
</protein>
<evidence type="ECO:0000256" key="1">
    <source>
        <dbReference type="SAM" id="SignalP"/>
    </source>
</evidence>
<gene>
    <name evidence="2" type="ORF">HYPDE_33253</name>
</gene>